<dbReference type="InterPro" id="IPR056041">
    <property type="entry name" value="DUF7624"/>
</dbReference>
<evidence type="ECO:0000259" key="10">
    <source>
        <dbReference type="Pfam" id="PF24616"/>
    </source>
</evidence>
<feature type="compositionally biased region" description="Polar residues" evidence="9">
    <location>
        <begin position="979"/>
        <end position="988"/>
    </location>
</feature>
<feature type="compositionally biased region" description="Basic and acidic residues" evidence="9">
    <location>
        <begin position="1024"/>
        <end position="1035"/>
    </location>
</feature>
<feature type="domain" description="DUF7624" evidence="10">
    <location>
        <begin position="1380"/>
        <end position="1503"/>
    </location>
</feature>
<evidence type="ECO:0000313" key="12">
    <source>
        <dbReference type="Proteomes" id="UP001610432"/>
    </source>
</evidence>
<evidence type="ECO:0000256" key="3">
    <source>
        <dbReference type="ARBA" id="ARBA00022552"/>
    </source>
</evidence>
<dbReference type="EMBL" id="JBFXLQ010000036">
    <property type="protein sequence ID" value="KAL2864865.1"/>
    <property type="molecule type" value="Genomic_DNA"/>
</dbReference>
<keyword evidence="6" id="KW-0804">Transcription</keyword>
<sequence>MPTTEHSNPSRCPKRSRASDEVPGSMTQVKRERVKRRRTSADDEATKEHLKPPNALSGKPSNCHTVTNEIGPSALDKITAPPDSWSLSQRIGGQFTNLDPILTPDEQYLLLSLETSIHVYSVATSRLFRVLEIGPENNLIGYRLSPANQKRLYIFTSSGSVSEWDWPTNKKLAQWSTHHKTLSADLVYEDATSRESDAHIVFFALRERKDGKKELVTASLDREKPQGNNILEANPKIDEFRVIGNGQIIVAYGGARILVGSLSYTLGSEFSKYVWREVKLGVHITCVDIKPHDPPKQNPHRVSGIKMSGFDLVLGAVDGSILVYHDVLSFLGAGSGREEGKTAAPRRLHWHRDPVRAVRWSKDGNYVISGGHEPVMVLWQLDSGRKQFLPHLSSPIRDIVVSSTGNSYVVKLADNRVVVLSARELQPLATITGLQAVAATLHPRHSEKLLITVPAYDQPTQDGVASTSAPMLQIFDIRSNTHVLRQALARTNATTLNIGPGGTPILTPDVKHLSISQDGEWMATIDSWSPYPQDTGAPDLENSFWPQHEEIYMKFWRWSESSSLWELVTRIDKPHLSEKGSASVLDISSRPHSHEFSTIGADALLRFWRPITKQRHGLSKDPEQVPETYKCRNTIDLSGYLNTLSSASVCFSEDGSVLAACLQSTSLNSGLTLLLDARSGTVKYSKARVYSGNICATAFLGYRLIIATDRSVFVWDTVNDVVKSTGSLGAQPAVNGGHCLLAVNPRTDTFATTSRNLQKKATLKKHRKPRFTVQLYDVNSMSLLSSFNLMRDPIVLLSNLHSAEYVIVDAAASVQKLGRDSKTSQVAHADESIQYSDRGLDRGLENLFGRQSTDGLNKSPAPAVTMGLNARRSGLAGVFGDTPPFILPPSRIIFRDLVKALSNTLLDAAPPSAVQVVPPGHTSQSQLTVQTTNPMPSHSRNRSDDDELPKSVIHAPAGFSEFKLNVQKSPASHKPQEGPRSSSTSPMSINVVPGQEEERTSKRLSHSPISPPPLTTAIEPAKNWSERATPRAQTRQDFDDLDRISHSSNLEDIPEGFDNPKKASAGADQITHRLGLTTDHLPAKGAEIKALQAALVECWSLCNTLATLSSIHRERTNSAVEAQDDAWESCWRLCQQLYAGRVDDNASQVNPTLDLCRDFCQTLFETRARDNEISDSVLRVSFELNNHLYNTHDRNLPDAFRERTLDFYITLCHRLMKQRTREPETDSLLSACWSLAEMLFSIRQSKKEGRPLDEELLGSAVQACWELCDIFREGWTKRSLRNSDRGTPRPSQATFPPAEKQTKQSDIARGAELIFRQRNPETPTTIFEDVGTISPEEGPVQNIFVLGQRRNASYANNWPSSASSVSGRTQSSERTSSTNTVVSLSNEANLASLRVLISKAAMNNGFQRNGSQSLSTFVKSLSSDAFGSTSWQAALLKQYKGLVAFEPAFQSIGPPSRATAMDIARAVKIMAQSGQYLWLYDLYRFVFGFHVEEVMNRETIVIQT</sequence>
<dbReference type="InterPro" id="IPR001680">
    <property type="entry name" value="WD40_rpt"/>
</dbReference>
<feature type="compositionally biased region" description="Basic and acidic residues" evidence="9">
    <location>
        <begin position="39"/>
        <end position="51"/>
    </location>
</feature>
<comment type="subcellular location">
    <subcellularLocation>
        <location evidence="1">Nucleus</location>
        <location evidence="1">Nucleolus</location>
    </subcellularLocation>
</comment>
<dbReference type="RefSeq" id="XP_070883844.1">
    <property type="nucleotide sequence ID" value="XM_071031401.1"/>
</dbReference>
<evidence type="ECO:0000313" key="11">
    <source>
        <dbReference type="EMBL" id="KAL2864865.1"/>
    </source>
</evidence>
<keyword evidence="12" id="KW-1185">Reference proteome</keyword>
<evidence type="ECO:0000256" key="7">
    <source>
        <dbReference type="ARBA" id="ARBA00023242"/>
    </source>
</evidence>
<dbReference type="SMART" id="SM00320">
    <property type="entry name" value="WD40"/>
    <property type="match status" value="3"/>
</dbReference>
<feature type="compositionally biased region" description="Polar residues" evidence="9">
    <location>
        <begin position="1357"/>
        <end position="1374"/>
    </location>
</feature>
<feature type="compositionally biased region" description="Polar residues" evidence="9">
    <location>
        <begin position="59"/>
        <end position="70"/>
    </location>
</feature>
<evidence type="ECO:0000256" key="9">
    <source>
        <dbReference type="SAM" id="MobiDB-lite"/>
    </source>
</evidence>
<comment type="caution">
    <text evidence="11">The sequence shown here is derived from an EMBL/GenBank/DDBJ whole genome shotgun (WGS) entry which is preliminary data.</text>
</comment>
<feature type="region of interest" description="Disordered" evidence="9">
    <location>
        <begin position="1"/>
        <end position="77"/>
    </location>
</feature>
<feature type="compositionally biased region" description="Polar residues" evidence="9">
    <location>
        <begin position="1"/>
        <end position="10"/>
    </location>
</feature>
<keyword evidence="4 8" id="KW-0853">WD repeat</keyword>
<dbReference type="Gene3D" id="2.130.10.10">
    <property type="entry name" value="YVTN repeat-like/Quinoprotein amine dehydrogenase"/>
    <property type="match status" value="2"/>
</dbReference>
<dbReference type="SUPFAM" id="SSF50978">
    <property type="entry name" value="WD40 repeat-like"/>
    <property type="match status" value="1"/>
</dbReference>
<reference evidence="11 12" key="1">
    <citation type="submission" date="2024-07" db="EMBL/GenBank/DDBJ databases">
        <title>Section-level genome sequencing and comparative genomics of Aspergillus sections Usti and Cavernicolus.</title>
        <authorList>
            <consortium name="Lawrence Berkeley National Laboratory"/>
            <person name="Nybo J.L."/>
            <person name="Vesth T.C."/>
            <person name="Theobald S."/>
            <person name="Frisvad J.C."/>
            <person name="Larsen T.O."/>
            <person name="Kjaerboelling I."/>
            <person name="Rothschild-Mancinelli K."/>
            <person name="Lyhne E.K."/>
            <person name="Kogle M.E."/>
            <person name="Barry K."/>
            <person name="Clum A."/>
            <person name="Na H."/>
            <person name="Ledsgaard L."/>
            <person name="Lin J."/>
            <person name="Lipzen A."/>
            <person name="Kuo A."/>
            <person name="Riley R."/>
            <person name="Mondo S."/>
            <person name="Labutti K."/>
            <person name="Haridas S."/>
            <person name="Pangalinan J."/>
            <person name="Salamov A.A."/>
            <person name="Simmons B.A."/>
            <person name="Magnuson J.K."/>
            <person name="Chen J."/>
            <person name="Drula E."/>
            <person name="Henrissat B."/>
            <person name="Wiebenga A."/>
            <person name="Lubbers R.J."/>
            <person name="Gomes A.C."/>
            <person name="Macurrencykelacurrency M.R."/>
            <person name="Stajich J."/>
            <person name="Grigoriev I.V."/>
            <person name="Mortensen U.H."/>
            <person name="De Vries R.P."/>
            <person name="Baker S.E."/>
            <person name="Andersen M.R."/>
        </authorList>
    </citation>
    <scope>NUCLEOTIDE SEQUENCE [LARGE SCALE GENOMIC DNA]</scope>
    <source>
        <strain evidence="11 12">CBS 449.75</strain>
    </source>
</reference>
<evidence type="ECO:0000256" key="1">
    <source>
        <dbReference type="ARBA" id="ARBA00004604"/>
    </source>
</evidence>
<evidence type="ECO:0000256" key="5">
    <source>
        <dbReference type="ARBA" id="ARBA00022737"/>
    </source>
</evidence>
<dbReference type="InterPro" id="IPR053826">
    <property type="entry name" value="WDR75"/>
</dbReference>
<feature type="repeat" description="WD" evidence="8">
    <location>
        <begin position="348"/>
        <end position="389"/>
    </location>
</feature>
<dbReference type="SUPFAM" id="SSF117289">
    <property type="entry name" value="Nucleoporin domain"/>
    <property type="match status" value="1"/>
</dbReference>
<gene>
    <name evidence="11" type="ORF">BJX67DRAFT_373514</name>
</gene>
<protein>
    <recommendedName>
        <fullName evidence="10">DUF7624 domain-containing protein</fullName>
    </recommendedName>
</protein>
<dbReference type="PANTHER" id="PTHR44215">
    <property type="entry name" value="WD REPEAT-CONTAINING PROTEIN 75"/>
    <property type="match status" value="1"/>
</dbReference>
<evidence type="ECO:0000256" key="6">
    <source>
        <dbReference type="ARBA" id="ARBA00023163"/>
    </source>
</evidence>
<name>A0ABR4LJZ4_9EURO</name>
<feature type="region of interest" description="Disordered" evidence="9">
    <location>
        <begin position="1280"/>
        <end position="1305"/>
    </location>
</feature>
<keyword evidence="7" id="KW-0539">Nucleus</keyword>
<accession>A0ABR4LJZ4</accession>
<proteinExistence type="predicted"/>
<feature type="region of interest" description="Disordered" evidence="9">
    <location>
        <begin position="967"/>
        <end position="1035"/>
    </location>
</feature>
<dbReference type="Proteomes" id="UP001610432">
    <property type="component" value="Unassembled WGS sequence"/>
</dbReference>
<evidence type="ECO:0000256" key="4">
    <source>
        <dbReference type="ARBA" id="ARBA00022574"/>
    </source>
</evidence>
<keyword evidence="5" id="KW-0677">Repeat</keyword>
<dbReference type="InterPro" id="IPR015943">
    <property type="entry name" value="WD40/YVTN_repeat-like_dom_sf"/>
</dbReference>
<dbReference type="GeneID" id="98146473"/>
<feature type="region of interest" description="Disordered" evidence="9">
    <location>
        <begin position="912"/>
        <end position="950"/>
    </location>
</feature>
<feature type="region of interest" description="Disordered" evidence="9">
    <location>
        <begin position="1357"/>
        <end position="1380"/>
    </location>
</feature>
<dbReference type="Pfam" id="PF24616">
    <property type="entry name" value="DUF7624"/>
    <property type="match status" value="1"/>
</dbReference>
<feature type="compositionally biased region" description="Polar residues" evidence="9">
    <location>
        <begin position="921"/>
        <end position="938"/>
    </location>
</feature>
<evidence type="ECO:0000256" key="2">
    <source>
        <dbReference type="ARBA" id="ARBA00022517"/>
    </source>
</evidence>
<keyword evidence="2" id="KW-0690">Ribosome biogenesis</keyword>
<dbReference type="PROSITE" id="PS50082">
    <property type="entry name" value="WD_REPEATS_2"/>
    <property type="match status" value="1"/>
</dbReference>
<evidence type="ECO:0000256" key="8">
    <source>
        <dbReference type="PROSITE-ProRule" id="PRU00221"/>
    </source>
</evidence>
<dbReference type="PROSITE" id="PS50294">
    <property type="entry name" value="WD_REPEATS_REGION"/>
    <property type="match status" value="1"/>
</dbReference>
<organism evidence="11 12">
    <name type="scientific">Aspergillus lucknowensis</name>
    <dbReference type="NCBI Taxonomy" id="176173"/>
    <lineage>
        <taxon>Eukaryota</taxon>
        <taxon>Fungi</taxon>
        <taxon>Dikarya</taxon>
        <taxon>Ascomycota</taxon>
        <taxon>Pezizomycotina</taxon>
        <taxon>Eurotiomycetes</taxon>
        <taxon>Eurotiomycetidae</taxon>
        <taxon>Eurotiales</taxon>
        <taxon>Aspergillaceae</taxon>
        <taxon>Aspergillus</taxon>
        <taxon>Aspergillus subgen. Nidulantes</taxon>
    </lineage>
</organism>
<dbReference type="PANTHER" id="PTHR44215:SF1">
    <property type="entry name" value="WD REPEAT-CONTAINING PROTEIN 75"/>
    <property type="match status" value="1"/>
</dbReference>
<dbReference type="InterPro" id="IPR036322">
    <property type="entry name" value="WD40_repeat_dom_sf"/>
</dbReference>
<keyword evidence="3" id="KW-0698">rRNA processing</keyword>